<evidence type="ECO:0000313" key="9">
    <source>
        <dbReference type="Proteomes" id="UP000281498"/>
    </source>
</evidence>
<accession>A0A3A9KDQ0</accession>
<feature type="transmembrane region" description="Helical" evidence="7">
    <location>
        <begin position="31"/>
        <end position="50"/>
    </location>
</feature>
<dbReference type="AlphaFoldDB" id="A0A3A9KDQ0"/>
<evidence type="ECO:0000256" key="6">
    <source>
        <dbReference type="SAM" id="MobiDB-lite"/>
    </source>
</evidence>
<dbReference type="OrthoDB" id="2989516at2"/>
<dbReference type="EMBL" id="PDOE01000001">
    <property type="protein sequence ID" value="RKL68880.1"/>
    <property type="molecule type" value="Genomic_DNA"/>
</dbReference>
<evidence type="ECO:0000256" key="5">
    <source>
        <dbReference type="ARBA" id="ARBA00023136"/>
    </source>
</evidence>
<keyword evidence="5 7" id="KW-0472">Membrane</keyword>
<evidence type="ECO:0000256" key="1">
    <source>
        <dbReference type="ARBA" id="ARBA00004651"/>
    </source>
</evidence>
<feature type="transmembrane region" description="Helical" evidence="7">
    <location>
        <begin position="90"/>
        <end position="113"/>
    </location>
</feature>
<gene>
    <name evidence="8" type="ORF">CR203_02240</name>
</gene>
<evidence type="ECO:0000256" key="2">
    <source>
        <dbReference type="ARBA" id="ARBA00022475"/>
    </source>
</evidence>
<dbReference type="GO" id="GO:0005886">
    <property type="term" value="C:plasma membrane"/>
    <property type="evidence" value="ECO:0007669"/>
    <property type="project" value="UniProtKB-SubCell"/>
</dbReference>
<evidence type="ECO:0000313" key="8">
    <source>
        <dbReference type="EMBL" id="RKL68880.1"/>
    </source>
</evidence>
<sequence>MDPHADPSAPLQGEPSNQTKRKLKREMRTQLVSFVLMIFITSMAFFSIASDVIPNGFAIPFILILAGLQVVLQLYFFMHMNEKGTGWVNAMIWSGLFVAALTVASLMLLIGVVKY</sequence>
<comment type="caution">
    <text evidence="8">The sequence shown here is derived from an EMBL/GenBank/DDBJ whole genome shotgun (WGS) entry which is preliminary data.</text>
</comment>
<comment type="subcellular location">
    <subcellularLocation>
        <location evidence="1">Cell membrane</location>
        <topology evidence="1">Multi-pass membrane protein</topology>
    </subcellularLocation>
</comment>
<keyword evidence="3 7" id="KW-0812">Transmembrane</keyword>
<dbReference type="RefSeq" id="WP_110936481.1">
    <property type="nucleotide sequence ID" value="NZ_KZ614146.1"/>
</dbReference>
<keyword evidence="2" id="KW-1003">Cell membrane</keyword>
<name>A0A3A9KDQ0_9BACI</name>
<evidence type="ECO:0000256" key="7">
    <source>
        <dbReference type="SAM" id="Phobius"/>
    </source>
</evidence>
<evidence type="ECO:0000256" key="3">
    <source>
        <dbReference type="ARBA" id="ARBA00022692"/>
    </source>
</evidence>
<feature type="region of interest" description="Disordered" evidence="6">
    <location>
        <begin position="1"/>
        <end position="23"/>
    </location>
</feature>
<dbReference type="Proteomes" id="UP000281498">
    <property type="component" value="Unassembled WGS sequence"/>
</dbReference>
<feature type="transmembrane region" description="Helical" evidence="7">
    <location>
        <begin position="56"/>
        <end position="78"/>
    </location>
</feature>
<evidence type="ECO:0000256" key="4">
    <source>
        <dbReference type="ARBA" id="ARBA00022989"/>
    </source>
</evidence>
<dbReference type="Pfam" id="PF03626">
    <property type="entry name" value="COX4_pro"/>
    <property type="match status" value="1"/>
</dbReference>
<proteinExistence type="predicted"/>
<protein>
    <submittedName>
        <fullName evidence="8">Cytochrome-c oxidase</fullName>
    </submittedName>
</protein>
<reference evidence="8 9" key="1">
    <citation type="submission" date="2017-10" db="EMBL/GenBank/DDBJ databases">
        <title>Bacillus sp. nov., a halophilic bacterium isolated from a Keqin Lake.</title>
        <authorList>
            <person name="Wang H."/>
        </authorList>
    </citation>
    <scope>NUCLEOTIDE SEQUENCE [LARGE SCALE GENOMIC DNA]</scope>
    <source>
        <strain evidence="8 9">KCTC 13187</strain>
    </source>
</reference>
<keyword evidence="9" id="KW-1185">Reference proteome</keyword>
<dbReference type="InterPro" id="IPR005171">
    <property type="entry name" value="Cyt_c_oxidase_su4_prok"/>
</dbReference>
<organism evidence="8 9">
    <name type="scientific">Salipaludibacillus neizhouensis</name>
    <dbReference type="NCBI Taxonomy" id="885475"/>
    <lineage>
        <taxon>Bacteria</taxon>
        <taxon>Bacillati</taxon>
        <taxon>Bacillota</taxon>
        <taxon>Bacilli</taxon>
        <taxon>Bacillales</taxon>
        <taxon>Bacillaceae</taxon>
    </lineage>
</organism>
<keyword evidence="4 7" id="KW-1133">Transmembrane helix</keyword>